<dbReference type="Proteomes" id="UP001229862">
    <property type="component" value="Chromosome"/>
</dbReference>
<accession>A0AA51MNN1</accession>
<organism evidence="4">
    <name type="scientific">Thiothrix subterranea</name>
    <dbReference type="NCBI Taxonomy" id="2735563"/>
    <lineage>
        <taxon>Bacteria</taxon>
        <taxon>Pseudomonadati</taxon>
        <taxon>Pseudomonadota</taxon>
        <taxon>Gammaproteobacteria</taxon>
        <taxon>Thiotrichales</taxon>
        <taxon>Thiotrichaceae</taxon>
        <taxon>Thiothrix</taxon>
    </lineage>
</organism>
<keyword evidence="2" id="KW-0732">Signal</keyword>
<reference evidence="4 5" key="1">
    <citation type="submission" date="2023-08" db="EMBL/GenBank/DDBJ databases">
        <title>New molecular markers tilS and rpoB for phylogenetic and monitoring studies of the genus Thiothrix biodiversity.</title>
        <authorList>
            <person name="Ravin N.V."/>
            <person name="Smolyakov D."/>
            <person name="Markov N.D."/>
            <person name="Beletsky A.V."/>
            <person name="Mardanov A.V."/>
            <person name="Rudenko T.S."/>
            <person name="Grabovich M.Y."/>
        </authorList>
    </citation>
    <scope>NUCLEOTIDE SEQUENCE</scope>
    <source>
        <strain evidence="4">DNT52</strain>
        <strain evidence="3 5">H33</strain>
    </source>
</reference>
<dbReference type="Proteomes" id="UP001223336">
    <property type="component" value="Unassembled WGS sequence"/>
</dbReference>
<evidence type="ECO:0000256" key="2">
    <source>
        <dbReference type="SAM" id="SignalP"/>
    </source>
</evidence>
<protein>
    <submittedName>
        <fullName evidence="4">Uncharacterized protein</fullName>
    </submittedName>
</protein>
<sequence>MKKLLLLVTIATLSVFPFTAQAEEAAKPAATEQVATPVEETIVKPTPTTNTEQAAASADSGEKKAEGEAAPADAKVPAPADPKAEGEKKAKGDDEPDCN</sequence>
<dbReference type="EMBL" id="CP133217">
    <property type="protein sequence ID" value="WML87240.1"/>
    <property type="molecule type" value="Genomic_DNA"/>
</dbReference>
<dbReference type="AlphaFoldDB" id="A0AA51MNN1"/>
<feature type="compositionally biased region" description="Basic and acidic residues" evidence="1">
    <location>
        <begin position="82"/>
        <end position="93"/>
    </location>
</feature>
<name>A0AA51MNN1_9GAMM</name>
<proteinExistence type="predicted"/>
<feature type="compositionally biased region" description="Low complexity" evidence="1">
    <location>
        <begin position="68"/>
        <end position="78"/>
    </location>
</feature>
<keyword evidence="5" id="KW-1185">Reference proteome</keyword>
<evidence type="ECO:0000313" key="5">
    <source>
        <dbReference type="Proteomes" id="UP001223336"/>
    </source>
</evidence>
<gene>
    <name evidence="3" type="ORF">RCC75_20095</name>
    <name evidence="4" type="ORF">RCG00_02515</name>
</gene>
<dbReference type="RefSeq" id="WP_308136506.1">
    <property type="nucleotide sequence ID" value="NZ_CP133197.1"/>
</dbReference>
<evidence type="ECO:0000256" key="1">
    <source>
        <dbReference type="SAM" id="MobiDB-lite"/>
    </source>
</evidence>
<feature type="chain" id="PRO_5041352292" evidence="2">
    <location>
        <begin position="23"/>
        <end position="99"/>
    </location>
</feature>
<evidence type="ECO:0000313" key="3">
    <source>
        <dbReference type="EMBL" id="MDQ5770842.1"/>
    </source>
</evidence>
<dbReference type="EMBL" id="JAVFKN010000041">
    <property type="protein sequence ID" value="MDQ5770842.1"/>
    <property type="molecule type" value="Genomic_DNA"/>
</dbReference>
<evidence type="ECO:0000313" key="4">
    <source>
        <dbReference type="EMBL" id="WML87240.1"/>
    </source>
</evidence>
<feature type="signal peptide" evidence="2">
    <location>
        <begin position="1"/>
        <end position="22"/>
    </location>
</feature>
<feature type="region of interest" description="Disordered" evidence="1">
    <location>
        <begin position="25"/>
        <end position="99"/>
    </location>
</feature>